<evidence type="ECO:0000256" key="1">
    <source>
        <dbReference type="SAM" id="Phobius"/>
    </source>
</evidence>
<evidence type="ECO:0000313" key="2">
    <source>
        <dbReference type="EMBL" id="CAL8071121.1"/>
    </source>
</evidence>
<feature type="transmembrane region" description="Helical" evidence="1">
    <location>
        <begin position="69"/>
        <end position="93"/>
    </location>
</feature>
<feature type="transmembrane region" description="Helical" evidence="1">
    <location>
        <begin position="161"/>
        <end position="180"/>
    </location>
</feature>
<reference evidence="2 3" key="1">
    <citation type="submission" date="2024-08" db="EMBL/GenBank/DDBJ databases">
        <authorList>
            <person name="Cucini C."/>
            <person name="Frati F."/>
        </authorList>
    </citation>
    <scope>NUCLEOTIDE SEQUENCE [LARGE SCALE GENOMIC DNA]</scope>
</reference>
<gene>
    <name evidence="2" type="ORF">ODALV1_LOCUS1566</name>
</gene>
<dbReference type="Proteomes" id="UP001642540">
    <property type="component" value="Unassembled WGS sequence"/>
</dbReference>
<dbReference type="EMBL" id="CAXLJM020000004">
    <property type="protein sequence ID" value="CAL8071121.1"/>
    <property type="molecule type" value="Genomic_DNA"/>
</dbReference>
<feature type="transmembrane region" description="Helical" evidence="1">
    <location>
        <begin position="105"/>
        <end position="121"/>
    </location>
</feature>
<evidence type="ECO:0000313" key="3">
    <source>
        <dbReference type="Proteomes" id="UP001642540"/>
    </source>
</evidence>
<sequence length="212" mass="24522">MGKRARESLKVDINSNMGENENDDFSLHDLLDVALKAGRFLFFGISYSISPSQLCCSEFNVKNHGKQKIFLRFLHFGFFLYLAVPFLTISISLSPCSLVNFIKKGLYVVLAIATLVAYYTLEIKGRHTKEGFVRIFKQCAVLQKKFRSEGLHFPSRYKIRIFGWLVYIVAIIFCIIRQYVFALKHSPWYEIYGKYFTSAFTLGFWTPDIVTS</sequence>
<keyword evidence="1" id="KW-0812">Transmembrane</keyword>
<accession>A0ABP1PM84</accession>
<name>A0ABP1PM84_9HEXA</name>
<proteinExistence type="predicted"/>
<keyword evidence="3" id="KW-1185">Reference proteome</keyword>
<organism evidence="2 3">
    <name type="scientific">Orchesella dallaii</name>
    <dbReference type="NCBI Taxonomy" id="48710"/>
    <lineage>
        <taxon>Eukaryota</taxon>
        <taxon>Metazoa</taxon>
        <taxon>Ecdysozoa</taxon>
        <taxon>Arthropoda</taxon>
        <taxon>Hexapoda</taxon>
        <taxon>Collembola</taxon>
        <taxon>Entomobryomorpha</taxon>
        <taxon>Entomobryoidea</taxon>
        <taxon>Orchesellidae</taxon>
        <taxon>Orchesellinae</taxon>
        <taxon>Orchesella</taxon>
    </lineage>
</organism>
<comment type="caution">
    <text evidence="2">The sequence shown here is derived from an EMBL/GenBank/DDBJ whole genome shotgun (WGS) entry which is preliminary data.</text>
</comment>
<keyword evidence="1" id="KW-0472">Membrane</keyword>
<protein>
    <submittedName>
        <fullName evidence="2">Uncharacterized protein</fullName>
    </submittedName>
</protein>
<keyword evidence="1" id="KW-1133">Transmembrane helix</keyword>